<sequence>MGRRSEQHDDEFEKYEPRPKIVIDRRDFEPSRPYNGDDGIEDTTPTLRIVAQYVEQKNIVLVKVVSLHHCDLLADDVSQVRLSLKNQKTKLLTAIVRGQEPVFNQTFSIPGIDTADGEVSVLSPGEVWCQFADLGRMETLIGVGGKSESGTWYRVHFVAGASSDCATT</sequence>
<reference evidence="1 2" key="1">
    <citation type="submission" date="2018-11" db="EMBL/GenBank/DDBJ databases">
        <authorList>
            <consortium name="Pathogen Informatics"/>
        </authorList>
    </citation>
    <scope>NUCLEOTIDE SEQUENCE [LARGE SCALE GENOMIC DNA]</scope>
</reference>
<reference evidence="3" key="2">
    <citation type="submission" date="2019-09" db="UniProtKB">
        <authorList>
            <consortium name="WormBaseParasite"/>
        </authorList>
    </citation>
    <scope>IDENTIFICATION</scope>
</reference>
<dbReference type="EMBL" id="UZAH01026549">
    <property type="protein sequence ID" value="VDO82279.1"/>
    <property type="molecule type" value="Genomic_DNA"/>
</dbReference>
<name>A0A3P7YXL0_HELPZ</name>
<dbReference type="Proteomes" id="UP000050761">
    <property type="component" value="Unassembled WGS sequence"/>
</dbReference>
<evidence type="ECO:0000313" key="2">
    <source>
        <dbReference type="Proteomes" id="UP000050761"/>
    </source>
</evidence>
<accession>A0A3P7YXL0</accession>
<evidence type="ECO:0000313" key="3">
    <source>
        <dbReference type="WBParaSite" id="HPBE_0000979001-mRNA-1"/>
    </source>
</evidence>
<organism evidence="1">
    <name type="scientific">Heligmosomoides polygyrus</name>
    <name type="common">Parasitic roundworm</name>
    <dbReference type="NCBI Taxonomy" id="6339"/>
    <lineage>
        <taxon>Eukaryota</taxon>
        <taxon>Metazoa</taxon>
        <taxon>Ecdysozoa</taxon>
        <taxon>Nematoda</taxon>
        <taxon>Chromadorea</taxon>
        <taxon>Rhabditida</taxon>
        <taxon>Rhabditina</taxon>
        <taxon>Rhabditomorpha</taxon>
        <taxon>Strongyloidea</taxon>
        <taxon>Heligmosomidae</taxon>
        <taxon>Heligmosomoides</taxon>
    </lineage>
</organism>
<dbReference type="OrthoDB" id="5978493at2759"/>
<gene>
    <name evidence="1" type="ORF">HPBE_LOCUS9791</name>
</gene>
<evidence type="ECO:0000313" key="1">
    <source>
        <dbReference type="EMBL" id="VDO82279.1"/>
    </source>
</evidence>
<keyword evidence="2" id="KW-1185">Reference proteome</keyword>
<protein>
    <submittedName>
        <fullName evidence="3">C2 domain-containing protein</fullName>
    </submittedName>
</protein>
<dbReference type="WBParaSite" id="HPBE_0000979001-mRNA-1">
    <property type="protein sequence ID" value="HPBE_0000979001-mRNA-1"/>
    <property type="gene ID" value="HPBE_0000979001"/>
</dbReference>
<proteinExistence type="predicted"/>
<dbReference type="AlphaFoldDB" id="A0A3P7YXL0"/>